<name>A0A448WP17_9PLAT</name>
<organism evidence="1 2">
    <name type="scientific">Protopolystoma xenopodis</name>
    <dbReference type="NCBI Taxonomy" id="117903"/>
    <lineage>
        <taxon>Eukaryota</taxon>
        <taxon>Metazoa</taxon>
        <taxon>Spiralia</taxon>
        <taxon>Lophotrochozoa</taxon>
        <taxon>Platyhelminthes</taxon>
        <taxon>Monogenea</taxon>
        <taxon>Polyopisthocotylea</taxon>
        <taxon>Polystomatidea</taxon>
        <taxon>Polystomatidae</taxon>
        <taxon>Protopolystoma</taxon>
    </lineage>
</organism>
<dbReference type="EMBL" id="CAAALY010029351">
    <property type="protein sequence ID" value="VEL16645.1"/>
    <property type="molecule type" value="Genomic_DNA"/>
</dbReference>
<keyword evidence="2" id="KW-1185">Reference proteome</keyword>
<evidence type="ECO:0000313" key="2">
    <source>
        <dbReference type="Proteomes" id="UP000784294"/>
    </source>
</evidence>
<evidence type="ECO:0000313" key="1">
    <source>
        <dbReference type="EMBL" id="VEL16645.1"/>
    </source>
</evidence>
<gene>
    <name evidence="1" type="ORF">PXEA_LOCUS10085</name>
</gene>
<protein>
    <submittedName>
        <fullName evidence="1">Uncharacterized protein</fullName>
    </submittedName>
</protein>
<proteinExistence type="predicted"/>
<comment type="caution">
    <text evidence="1">The sequence shown here is derived from an EMBL/GenBank/DDBJ whole genome shotgun (WGS) entry which is preliminary data.</text>
</comment>
<sequence>MFRYSLLGESACLSFAKTLLHENKTKAQIEKPTGRLRCSRSASRLLASSKRAIRVVIQSVPFSALTDVEAFSNPDPCLPDKKDEWTNL</sequence>
<dbReference type="AlphaFoldDB" id="A0A448WP17"/>
<dbReference type="Proteomes" id="UP000784294">
    <property type="component" value="Unassembled WGS sequence"/>
</dbReference>
<reference evidence="1" key="1">
    <citation type="submission" date="2018-11" db="EMBL/GenBank/DDBJ databases">
        <authorList>
            <consortium name="Pathogen Informatics"/>
        </authorList>
    </citation>
    <scope>NUCLEOTIDE SEQUENCE</scope>
</reference>
<accession>A0A448WP17</accession>